<gene>
    <name evidence="19" type="ORF">FGO68_gene13553</name>
</gene>
<sequence length="419" mass="44879">MLSKKLAIDNIPHLIKGKRILMRVDFNVPIKEGKIKDTTRIQGALPSINYCLENGAKSVVLMSHLGRPDGQRVEKHSMKPLVPALEDFLKKKVTFMNDCVGSEVEQAAGAAKDGQIIMLENLRFHMAEEGKGVVNGQKVKASKDEIAAFRASLTKLGDLYINDAFGTAHRAHSSMVGVKVDTRAAGFLMKKELQYFSKILESPEKPLTVVMGGAKVADKIQLIMKMLELVDEMIIGGGMAFTFNKVLQNANIGKSLFDEEGAKIVPDIMAKAKARGVKIHLPQDYIIADSFAETANTAVRDIIGAGIDDGWQGLDIGPKTILSNAEVIRRAKTVFWNGPQGVFEMAPFAKGSLAMLDEIVAATSRGATTVAGGGDTVSLLGKVKGAAEKLSHVSTGGGASLELLEGKELPGITALSDRA</sequence>
<dbReference type="Proteomes" id="UP000785679">
    <property type="component" value="Unassembled WGS sequence"/>
</dbReference>
<evidence type="ECO:0000256" key="10">
    <source>
        <dbReference type="ARBA" id="ARBA00022741"/>
    </source>
</evidence>
<evidence type="ECO:0000313" key="20">
    <source>
        <dbReference type="Proteomes" id="UP000785679"/>
    </source>
</evidence>
<dbReference type="HAMAP" id="MF_00145">
    <property type="entry name" value="Phosphoglyc_kinase"/>
    <property type="match status" value="1"/>
</dbReference>
<evidence type="ECO:0000256" key="17">
    <source>
        <dbReference type="RuleBase" id="RU000532"/>
    </source>
</evidence>
<organism evidence="19 20">
    <name type="scientific">Halteria grandinella</name>
    <dbReference type="NCBI Taxonomy" id="5974"/>
    <lineage>
        <taxon>Eukaryota</taxon>
        <taxon>Sar</taxon>
        <taxon>Alveolata</taxon>
        <taxon>Ciliophora</taxon>
        <taxon>Intramacronucleata</taxon>
        <taxon>Spirotrichea</taxon>
        <taxon>Stichotrichia</taxon>
        <taxon>Sporadotrichida</taxon>
        <taxon>Halteriidae</taxon>
        <taxon>Halteria</taxon>
    </lineage>
</organism>
<dbReference type="PIRSF" id="PIRSF000724">
    <property type="entry name" value="Pgk"/>
    <property type="match status" value="1"/>
</dbReference>
<evidence type="ECO:0000256" key="12">
    <source>
        <dbReference type="ARBA" id="ARBA00022840"/>
    </source>
</evidence>
<evidence type="ECO:0000313" key="19">
    <source>
        <dbReference type="EMBL" id="TNV78642.1"/>
    </source>
</evidence>
<evidence type="ECO:0000256" key="11">
    <source>
        <dbReference type="ARBA" id="ARBA00022777"/>
    </source>
</evidence>
<evidence type="ECO:0000256" key="15">
    <source>
        <dbReference type="PIRSR" id="PIRSR000724-1"/>
    </source>
</evidence>
<keyword evidence="20" id="KW-1185">Reference proteome</keyword>
<reference evidence="19" key="1">
    <citation type="submission" date="2019-06" db="EMBL/GenBank/DDBJ databases">
        <authorList>
            <person name="Zheng W."/>
        </authorList>
    </citation>
    <scope>NUCLEOTIDE SEQUENCE</scope>
    <source>
        <strain evidence="19">QDHG01</strain>
    </source>
</reference>
<dbReference type="InterPro" id="IPR015824">
    <property type="entry name" value="Phosphoglycerate_kinase_N"/>
</dbReference>
<dbReference type="InterPro" id="IPR001576">
    <property type="entry name" value="Phosphoglycerate_kinase"/>
</dbReference>
<feature type="binding site" evidence="16">
    <location>
        <position position="219"/>
    </location>
    <ligand>
        <name>ATP</name>
        <dbReference type="ChEBI" id="CHEBI:30616"/>
    </ligand>
</feature>
<evidence type="ECO:0000256" key="4">
    <source>
        <dbReference type="ARBA" id="ARBA00004838"/>
    </source>
</evidence>
<evidence type="ECO:0000256" key="2">
    <source>
        <dbReference type="ARBA" id="ARBA00001946"/>
    </source>
</evidence>
<feature type="binding site" evidence="16">
    <location>
        <position position="344"/>
    </location>
    <ligand>
        <name>ATP</name>
        <dbReference type="ChEBI" id="CHEBI:30616"/>
    </ligand>
</feature>
<dbReference type="OrthoDB" id="275353at2759"/>
<dbReference type="PRINTS" id="PR00477">
    <property type="entry name" value="PHGLYCKINASE"/>
</dbReference>
<feature type="binding site" evidence="15">
    <location>
        <begin position="25"/>
        <end position="27"/>
    </location>
    <ligand>
        <name>substrate</name>
    </ligand>
</feature>
<dbReference type="GO" id="GO:0004618">
    <property type="term" value="F:phosphoglycerate kinase activity"/>
    <property type="evidence" value="ECO:0007669"/>
    <property type="project" value="UniProtKB-EC"/>
</dbReference>
<evidence type="ECO:0000256" key="14">
    <source>
        <dbReference type="ARBA" id="ARBA00023152"/>
    </source>
</evidence>
<evidence type="ECO:0000256" key="16">
    <source>
        <dbReference type="PIRSR" id="PIRSR000724-2"/>
    </source>
</evidence>
<dbReference type="CDD" id="cd00318">
    <property type="entry name" value="Phosphoglycerate_kinase"/>
    <property type="match status" value="1"/>
</dbReference>
<dbReference type="Pfam" id="PF00162">
    <property type="entry name" value="PGK"/>
    <property type="match status" value="1"/>
</dbReference>
<dbReference type="Gene3D" id="3.40.50.1260">
    <property type="entry name" value="Phosphoglycerate kinase, N-terminal domain"/>
    <property type="match status" value="3"/>
</dbReference>
<evidence type="ECO:0000256" key="7">
    <source>
        <dbReference type="ARBA" id="ARBA00013061"/>
    </source>
</evidence>
<dbReference type="PANTHER" id="PTHR11406:SF0">
    <property type="entry name" value="PHOSPHOGLYCERATE KINASE"/>
    <property type="match status" value="1"/>
</dbReference>
<comment type="cofactor">
    <cofactor evidence="2">
        <name>Mg(2+)</name>
        <dbReference type="ChEBI" id="CHEBI:18420"/>
    </cofactor>
</comment>
<evidence type="ECO:0000256" key="18">
    <source>
        <dbReference type="RuleBase" id="RU000696"/>
    </source>
</evidence>
<keyword evidence="14" id="KW-0324">Glycolysis</keyword>
<feature type="binding site" evidence="16">
    <location>
        <begin position="373"/>
        <end position="376"/>
    </location>
    <ligand>
        <name>ATP</name>
        <dbReference type="ChEBI" id="CHEBI:30616"/>
    </ligand>
</feature>
<evidence type="ECO:0000256" key="8">
    <source>
        <dbReference type="ARBA" id="ARBA00022679"/>
    </source>
</evidence>
<comment type="similarity">
    <text evidence="5 17">Belongs to the phosphoglycerate kinase family.</text>
</comment>
<dbReference type="GO" id="GO:0005524">
    <property type="term" value="F:ATP binding"/>
    <property type="evidence" value="ECO:0007669"/>
    <property type="project" value="UniProtKB-KW"/>
</dbReference>
<dbReference type="FunFam" id="3.40.50.1260:FF:000031">
    <property type="entry name" value="Phosphoglycerate kinase 1"/>
    <property type="match status" value="1"/>
</dbReference>
<dbReference type="GO" id="GO:0046872">
    <property type="term" value="F:metal ion binding"/>
    <property type="evidence" value="ECO:0007669"/>
    <property type="project" value="UniProtKB-KW"/>
</dbReference>
<dbReference type="GO" id="GO:0005829">
    <property type="term" value="C:cytosol"/>
    <property type="evidence" value="ECO:0007669"/>
    <property type="project" value="TreeGrafter"/>
</dbReference>
<dbReference type="AlphaFoldDB" id="A0A8J8NNM2"/>
<feature type="binding site" evidence="15">
    <location>
        <begin position="64"/>
        <end position="67"/>
    </location>
    <ligand>
        <name>substrate</name>
    </ligand>
</feature>
<dbReference type="InterPro" id="IPR036043">
    <property type="entry name" value="Phosphoglycerate_kinase_sf"/>
</dbReference>
<keyword evidence="10" id="KW-0547">Nucleotide-binding</keyword>
<evidence type="ECO:0000256" key="1">
    <source>
        <dbReference type="ARBA" id="ARBA00000642"/>
    </source>
</evidence>
<dbReference type="UniPathway" id="UPA00109">
    <property type="reaction ID" value="UER00185"/>
</dbReference>
<evidence type="ECO:0000256" key="6">
    <source>
        <dbReference type="ARBA" id="ARBA00011245"/>
    </source>
</evidence>
<comment type="catalytic activity">
    <reaction evidence="1 17">
        <text>(2R)-3-phosphoglycerate + ATP = (2R)-3-phospho-glyceroyl phosphate + ADP</text>
        <dbReference type="Rhea" id="RHEA:14801"/>
        <dbReference type="ChEBI" id="CHEBI:30616"/>
        <dbReference type="ChEBI" id="CHEBI:57604"/>
        <dbReference type="ChEBI" id="CHEBI:58272"/>
        <dbReference type="ChEBI" id="CHEBI:456216"/>
        <dbReference type="EC" id="2.7.2.3"/>
    </reaction>
</comment>
<keyword evidence="11 17" id="KW-0418">Kinase</keyword>
<dbReference type="PANTHER" id="PTHR11406">
    <property type="entry name" value="PHOSPHOGLYCERATE KINASE"/>
    <property type="match status" value="1"/>
</dbReference>
<dbReference type="EC" id="2.7.2.3" evidence="7 17"/>
<evidence type="ECO:0000256" key="9">
    <source>
        <dbReference type="ARBA" id="ARBA00022723"/>
    </source>
</evidence>
<comment type="caution">
    <text evidence="19">The sequence shown here is derived from an EMBL/GenBank/DDBJ whole genome shotgun (WGS) entry which is preliminary data.</text>
</comment>
<keyword evidence="9" id="KW-0479">Metal-binding</keyword>
<dbReference type="GO" id="GO:0043531">
    <property type="term" value="F:ADP binding"/>
    <property type="evidence" value="ECO:0007669"/>
    <property type="project" value="TreeGrafter"/>
</dbReference>
<keyword evidence="12 16" id="KW-0067">ATP-binding</keyword>
<feature type="binding site" evidence="15">
    <location>
        <position position="123"/>
    </location>
    <ligand>
        <name>(2R)-3-phosphoglycerate</name>
        <dbReference type="ChEBI" id="CHEBI:58272"/>
    </ligand>
</feature>
<evidence type="ECO:0000256" key="13">
    <source>
        <dbReference type="ARBA" id="ARBA00022842"/>
    </source>
</evidence>
<feature type="binding site" evidence="15">
    <location>
        <position position="170"/>
    </location>
    <ligand>
        <name>(2R)-3-phosphoglycerate</name>
        <dbReference type="ChEBI" id="CHEBI:58272"/>
    </ligand>
</feature>
<keyword evidence="13" id="KW-0460">Magnesium</keyword>
<dbReference type="GO" id="GO:0006096">
    <property type="term" value="P:glycolytic process"/>
    <property type="evidence" value="ECO:0007669"/>
    <property type="project" value="UniProtKB-UniPathway"/>
</dbReference>
<evidence type="ECO:0000256" key="5">
    <source>
        <dbReference type="ARBA" id="ARBA00008982"/>
    </source>
</evidence>
<dbReference type="EMBL" id="RRYP01010056">
    <property type="protein sequence ID" value="TNV78642.1"/>
    <property type="molecule type" value="Genomic_DNA"/>
</dbReference>
<accession>A0A8J8NNM2</accession>
<proteinExistence type="inferred from homology"/>
<comment type="subcellular location">
    <subcellularLocation>
        <location evidence="3">Cytoplasm</location>
    </subcellularLocation>
</comment>
<keyword evidence="8 17" id="KW-0808">Transferase</keyword>
<evidence type="ECO:0000256" key="3">
    <source>
        <dbReference type="ARBA" id="ARBA00004496"/>
    </source>
</evidence>
<comment type="pathway">
    <text evidence="4 17">Carbohydrate degradation; glycolysis; pyruvate from D-glyceraldehyde 3-phosphate: step 2/5.</text>
</comment>
<protein>
    <recommendedName>
        <fullName evidence="7 17">Phosphoglycerate kinase</fullName>
        <ecNumber evidence="7 17">2.7.2.3</ecNumber>
    </recommendedName>
</protein>
<dbReference type="GO" id="GO:0006094">
    <property type="term" value="P:gluconeogenesis"/>
    <property type="evidence" value="ECO:0007669"/>
    <property type="project" value="TreeGrafter"/>
</dbReference>
<feature type="binding site" evidence="15">
    <location>
        <position position="40"/>
    </location>
    <ligand>
        <name>(2R)-3-phosphoglycerate</name>
        <dbReference type="ChEBI" id="CHEBI:58272"/>
    </ligand>
</feature>
<name>A0A8J8NNM2_HALGN</name>
<dbReference type="SUPFAM" id="SSF53748">
    <property type="entry name" value="Phosphoglycerate kinase"/>
    <property type="match status" value="1"/>
</dbReference>
<dbReference type="FunFam" id="3.40.50.1260:FF:000019">
    <property type="entry name" value="Phosphoglycerate kinase 1"/>
    <property type="match status" value="1"/>
</dbReference>
<comment type="subunit">
    <text evidence="6 18">Monomer.</text>
</comment>